<dbReference type="OrthoDB" id="7683421at2759"/>
<protein>
    <submittedName>
        <fullName evidence="9">Uncharacterized protein LOC105230557</fullName>
    </submittedName>
</protein>
<feature type="domain" description="THAP-type" evidence="7">
    <location>
        <begin position="1"/>
        <end position="86"/>
    </location>
</feature>
<evidence type="ECO:0000256" key="2">
    <source>
        <dbReference type="ARBA" id="ARBA00022771"/>
    </source>
</evidence>
<evidence type="ECO:0000313" key="8">
    <source>
        <dbReference type="Proteomes" id="UP001652620"/>
    </source>
</evidence>
<keyword evidence="2 5" id="KW-0863">Zinc-finger</keyword>
<evidence type="ECO:0000256" key="3">
    <source>
        <dbReference type="ARBA" id="ARBA00022833"/>
    </source>
</evidence>
<keyword evidence="8" id="KW-1185">Reference proteome</keyword>
<evidence type="ECO:0000256" key="4">
    <source>
        <dbReference type="ARBA" id="ARBA00023125"/>
    </source>
</evidence>
<evidence type="ECO:0000313" key="9">
    <source>
        <dbReference type="RefSeq" id="XP_011209682.2"/>
    </source>
</evidence>
<evidence type="ECO:0000256" key="5">
    <source>
        <dbReference type="PROSITE-ProRule" id="PRU00309"/>
    </source>
</evidence>
<dbReference type="GO" id="GO:0008270">
    <property type="term" value="F:zinc ion binding"/>
    <property type="evidence" value="ECO:0007669"/>
    <property type="project" value="UniProtKB-KW"/>
</dbReference>
<dbReference type="GO" id="GO:0043565">
    <property type="term" value="F:sequence-specific DNA binding"/>
    <property type="evidence" value="ECO:0007669"/>
    <property type="project" value="InterPro"/>
</dbReference>
<name>A0A6I9VI54_BACDO</name>
<organism evidence="8 9">
    <name type="scientific">Bactrocera dorsalis</name>
    <name type="common">Oriental fruit fly</name>
    <name type="synonym">Dacus dorsalis</name>
    <dbReference type="NCBI Taxonomy" id="27457"/>
    <lineage>
        <taxon>Eukaryota</taxon>
        <taxon>Metazoa</taxon>
        <taxon>Ecdysozoa</taxon>
        <taxon>Arthropoda</taxon>
        <taxon>Hexapoda</taxon>
        <taxon>Insecta</taxon>
        <taxon>Pterygota</taxon>
        <taxon>Neoptera</taxon>
        <taxon>Endopterygota</taxon>
        <taxon>Diptera</taxon>
        <taxon>Brachycera</taxon>
        <taxon>Muscomorpha</taxon>
        <taxon>Tephritoidea</taxon>
        <taxon>Tephritidae</taxon>
        <taxon>Bactrocera</taxon>
        <taxon>Bactrocera</taxon>
    </lineage>
</organism>
<keyword evidence="4 5" id="KW-0238">DNA-binding</keyword>
<feature type="compositionally biased region" description="Basic and acidic residues" evidence="6">
    <location>
        <begin position="375"/>
        <end position="386"/>
    </location>
</feature>
<dbReference type="InterPro" id="IPR026516">
    <property type="entry name" value="THAP1/10"/>
</dbReference>
<dbReference type="KEGG" id="bdr:105230557"/>
<dbReference type="PROSITE" id="PS50950">
    <property type="entry name" value="ZF_THAP"/>
    <property type="match status" value="1"/>
</dbReference>
<dbReference type="SMART" id="SM00980">
    <property type="entry name" value="THAP"/>
    <property type="match status" value="1"/>
</dbReference>
<dbReference type="Pfam" id="PF05485">
    <property type="entry name" value="THAP"/>
    <property type="match status" value="1"/>
</dbReference>
<feature type="region of interest" description="Disordered" evidence="6">
    <location>
        <begin position="375"/>
        <end position="420"/>
    </location>
</feature>
<evidence type="ECO:0000256" key="1">
    <source>
        <dbReference type="ARBA" id="ARBA00022723"/>
    </source>
</evidence>
<evidence type="ECO:0000256" key="6">
    <source>
        <dbReference type="SAM" id="MobiDB-lite"/>
    </source>
</evidence>
<feature type="compositionally biased region" description="Polar residues" evidence="6">
    <location>
        <begin position="387"/>
        <end position="399"/>
    </location>
</feature>
<dbReference type="GeneID" id="105230557"/>
<dbReference type="InterPro" id="IPR006612">
    <property type="entry name" value="THAP_Znf"/>
</dbReference>
<keyword evidence="3" id="KW-0862">Zinc</keyword>
<dbReference type="RefSeq" id="XP_011209682.2">
    <property type="nucleotide sequence ID" value="XM_011211380.4"/>
</dbReference>
<evidence type="ECO:0000259" key="7">
    <source>
        <dbReference type="PROSITE" id="PS50950"/>
    </source>
</evidence>
<reference evidence="9" key="1">
    <citation type="submission" date="2025-08" db="UniProtKB">
        <authorList>
            <consortium name="RefSeq"/>
        </authorList>
    </citation>
    <scope>IDENTIFICATION</scope>
    <source>
        <tissue evidence="9">Adult</tissue>
    </source>
</reference>
<dbReference type="InParanoid" id="A0A6I9VI54"/>
<dbReference type="FunCoup" id="A0A6I9VI54">
    <property type="interactions" value="16"/>
</dbReference>
<dbReference type="Proteomes" id="UP001652620">
    <property type="component" value="Unplaced"/>
</dbReference>
<proteinExistence type="predicted"/>
<accession>A0A6I9VI54</accession>
<dbReference type="SUPFAM" id="SSF57716">
    <property type="entry name" value="Glucocorticoid receptor-like (DNA-binding domain)"/>
    <property type="match status" value="1"/>
</dbReference>
<dbReference type="PANTHER" id="PTHR46600">
    <property type="entry name" value="THAP DOMAIN-CONTAINING"/>
    <property type="match status" value="1"/>
</dbReference>
<keyword evidence="1" id="KW-0479">Metal-binding</keyword>
<gene>
    <name evidence="9" type="primary">LOC105230557</name>
</gene>
<dbReference type="AlphaFoldDB" id="A0A6I9VI54"/>
<sequence length="506" mass="58677">MGGCRCSFRRCPVGTSQNPGMHFFHFPIKHKERYRRWLKLANTMHFLDSNKAYQMNRVICARHFRDECFKNYKRDGLNKGAEPTLMRLNDEMALDYSHEEENGGPELIKLPQCTLKHLIPPEGYVFAFSFHDNFIVSEYLKENNIVLGTTTEARQLLIEKRTRENHDISFEDCSSAKKIKILNSTAINLPSKTSDSIPADTIINIKIDQGTSALDLPLDTEVNFESEAAGEDVSIESEEEEGEYDFIQIENFINENSDELESDNIFNQQKCDELSKELQDKDEKYVKKTEELLARIRELEKELGQSKEELKKKTTILSRTEIELDKATTAYQNLLENYEEMENKYKNELEINKDTSMENRRLQQENARLSEKCMEYEKQKQLKQKESVTTSQAPSSSNGKDIAIGNRRYPGGHNNMQNTPSKAQLFNGIKKYISSSMLALLRMEMFGSADRDWKPDEQRVAMDLLQLGDEVYKYINDEWRFRLPALGEVRAWLADTTNSIHDEEDL</sequence>
<dbReference type="SMART" id="SM00692">
    <property type="entry name" value="DM3"/>
    <property type="match status" value="1"/>
</dbReference>
<dbReference type="PANTHER" id="PTHR46600:SF11">
    <property type="entry name" value="THAP DOMAIN-CONTAINING PROTEIN 10"/>
    <property type="match status" value="1"/>
</dbReference>